<dbReference type="SUPFAM" id="SSF54928">
    <property type="entry name" value="RNA-binding domain, RBD"/>
    <property type="match status" value="2"/>
</dbReference>
<dbReference type="PROSITE" id="PS50102">
    <property type="entry name" value="RRM"/>
    <property type="match status" value="3"/>
</dbReference>
<feature type="domain" description="RRM" evidence="8">
    <location>
        <begin position="91"/>
        <end position="169"/>
    </location>
</feature>
<dbReference type="Gene3D" id="3.30.70.330">
    <property type="match status" value="3"/>
</dbReference>
<name>A0A1R0H2E4_9FUNG</name>
<evidence type="ECO:0000256" key="6">
    <source>
        <dbReference type="PROSITE-ProRule" id="PRU00176"/>
    </source>
</evidence>
<organism evidence="9 10">
    <name type="scientific">Smittium mucronatum</name>
    <dbReference type="NCBI Taxonomy" id="133383"/>
    <lineage>
        <taxon>Eukaryota</taxon>
        <taxon>Fungi</taxon>
        <taxon>Fungi incertae sedis</taxon>
        <taxon>Zoopagomycota</taxon>
        <taxon>Kickxellomycotina</taxon>
        <taxon>Harpellomycetes</taxon>
        <taxon>Harpellales</taxon>
        <taxon>Legeriomycetaceae</taxon>
        <taxon>Smittium</taxon>
    </lineage>
</organism>
<protein>
    <submittedName>
        <fullName evidence="9">Poly(U)-binding-splicing factor PUF60</fullName>
    </submittedName>
</protein>
<dbReference type="InterPro" id="IPR035979">
    <property type="entry name" value="RBD_domain_sf"/>
</dbReference>
<dbReference type="GO" id="GO:0000381">
    <property type="term" value="P:regulation of alternative mRNA splicing, via spliceosome"/>
    <property type="evidence" value="ECO:0007669"/>
    <property type="project" value="TreeGrafter"/>
</dbReference>
<dbReference type="GO" id="GO:0006376">
    <property type="term" value="P:mRNA splice site recognition"/>
    <property type="evidence" value="ECO:0007669"/>
    <property type="project" value="TreeGrafter"/>
</dbReference>
<dbReference type="OrthoDB" id="5411533at2759"/>
<dbReference type="SMART" id="SM00360">
    <property type="entry name" value="RRM"/>
    <property type="match status" value="3"/>
</dbReference>
<evidence type="ECO:0000256" key="3">
    <source>
        <dbReference type="ARBA" id="ARBA00022884"/>
    </source>
</evidence>
<evidence type="ECO:0000256" key="7">
    <source>
        <dbReference type="SAM" id="MobiDB-lite"/>
    </source>
</evidence>
<keyword evidence="5" id="KW-0539">Nucleus</keyword>
<dbReference type="AlphaFoldDB" id="A0A1R0H2E4"/>
<reference evidence="9 10" key="1">
    <citation type="journal article" date="2016" name="Mol. Biol. Evol.">
        <title>Genome-Wide Survey of Gut Fungi (Harpellales) Reveals the First Horizontally Transferred Ubiquitin Gene from a Mosquito Host.</title>
        <authorList>
            <person name="Wang Y."/>
            <person name="White M.M."/>
            <person name="Kvist S."/>
            <person name="Moncalvo J.M."/>
        </authorList>
    </citation>
    <scope>NUCLEOTIDE SEQUENCE [LARGE SCALE GENOMIC DNA]</scope>
    <source>
        <strain evidence="9 10">ALG-7-W6</strain>
    </source>
</reference>
<evidence type="ECO:0000256" key="4">
    <source>
        <dbReference type="ARBA" id="ARBA00023187"/>
    </source>
</evidence>
<evidence type="ECO:0000259" key="8">
    <source>
        <dbReference type="PROSITE" id="PS50102"/>
    </source>
</evidence>
<dbReference type="GO" id="GO:0000380">
    <property type="term" value="P:alternative mRNA splicing, via spliceosome"/>
    <property type="evidence" value="ECO:0007669"/>
    <property type="project" value="TreeGrafter"/>
</dbReference>
<dbReference type="EMBL" id="LSSL01000969">
    <property type="protein sequence ID" value="OLY83300.1"/>
    <property type="molecule type" value="Genomic_DNA"/>
</dbReference>
<keyword evidence="3 6" id="KW-0694">RNA-binding</keyword>
<gene>
    <name evidence="9" type="ORF">AYI68_g2563</name>
</gene>
<dbReference type="SMART" id="SM00361">
    <property type="entry name" value="RRM_1"/>
    <property type="match status" value="1"/>
</dbReference>
<evidence type="ECO:0000313" key="9">
    <source>
        <dbReference type="EMBL" id="OLY83300.1"/>
    </source>
</evidence>
<evidence type="ECO:0000256" key="1">
    <source>
        <dbReference type="ARBA" id="ARBA00004123"/>
    </source>
</evidence>
<proteinExistence type="predicted"/>
<keyword evidence="4" id="KW-0508">mRNA splicing</keyword>
<feature type="domain" description="RRM" evidence="8">
    <location>
        <begin position="321"/>
        <end position="412"/>
    </location>
</feature>
<dbReference type="FunFam" id="3.30.70.330:FF:000382">
    <property type="entry name" value="G-patch domain-containing protein"/>
    <property type="match status" value="1"/>
</dbReference>
<dbReference type="PANTHER" id="PTHR47330:SF1">
    <property type="entry name" value="POLY(U)-BINDING-SPLICING FACTOR PUF60"/>
    <property type="match status" value="1"/>
</dbReference>
<dbReference type="GO" id="GO:0071013">
    <property type="term" value="C:catalytic step 2 spliceosome"/>
    <property type="evidence" value="ECO:0007669"/>
    <property type="project" value="TreeGrafter"/>
</dbReference>
<keyword evidence="2" id="KW-0507">mRNA processing</keyword>
<dbReference type="STRING" id="133383.A0A1R0H2E4"/>
<keyword evidence="10" id="KW-1185">Reference proteome</keyword>
<evidence type="ECO:0000256" key="5">
    <source>
        <dbReference type="ARBA" id="ARBA00023242"/>
    </source>
</evidence>
<dbReference type="Proteomes" id="UP000187455">
    <property type="component" value="Unassembled WGS sequence"/>
</dbReference>
<dbReference type="InterPro" id="IPR051974">
    <property type="entry name" value="PUF60_regulator"/>
</dbReference>
<feature type="region of interest" description="Disordered" evidence="7">
    <location>
        <begin position="289"/>
        <end position="313"/>
    </location>
</feature>
<dbReference type="GO" id="GO:0003723">
    <property type="term" value="F:RNA binding"/>
    <property type="evidence" value="ECO:0007669"/>
    <property type="project" value="UniProtKB-UniRule"/>
</dbReference>
<dbReference type="PANTHER" id="PTHR47330">
    <property type="entry name" value="POLY(U)-BINDING-SPLICING FACTOR PUF60-B-RELATED"/>
    <property type="match status" value="1"/>
</dbReference>
<dbReference type="InterPro" id="IPR003954">
    <property type="entry name" value="RRM_euk-type"/>
</dbReference>
<sequence length="428" mass="46961">MDNHVESGNLTDPQLMHSDPHQIDEQELGTNDDDKEAELSAESKLKLINARDYIKQLSETKFKVVVETIQPGIVNPGLMAGMDVRSLSLLSRIYVGSINFEITEQHIRKVFTEFGFIKHISMSSDPLTGRHKGFGFVEYDVPESANMALEAMDGTMLGGRQLKVGRPNNYSAAIACILVPPPDERIFVANVNEAVTETDLESIFSSFGPVKKCILAPNMQTRGHKGYGFIEYESAEIATLSISAMNGFNLGNMVLRVRKCVVGGPLGDGMSALASLPVMVIPETLLSNINAPANPPSSNEPNPQQQQQQHSNSLASINGQTDSYFGGILRLENVCDVDEVDSDLPQDIFEESTKFGPVTQVFVSKLSANDGFGERVIVFVEYEKKESANDANKVFDGRWFGGRQLRASVTSRQTLASETKTLLCRYPS</sequence>
<feature type="domain" description="RRM" evidence="8">
    <location>
        <begin position="184"/>
        <end position="262"/>
    </location>
</feature>
<comment type="caution">
    <text evidence="9">The sequence shown here is derived from an EMBL/GenBank/DDBJ whole genome shotgun (WGS) entry which is preliminary data.</text>
</comment>
<dbReference type="Pfam" id="PF00076">
    <property type="entry name" value="RRM_1"/>
    <property type="match status" value="3"/>
</dbReference>
<dbReference type="GO" id="GO:0071011">
    <property type="term" value="C:precatalytic spliceosome"/>
    <property type="evidence" value="ECO:0007669"/>
    <property type="project" value="TreeGrafter"/>
</dbReference>
<comment type="subcellular location">
    <subcellularLocation>
        <location evidence="1">Nucleus</location>
    </subcellularLocation>
</comment>
<evidence type="ECO:0000256" key="2">
    <source>
        <dbReference type="ARBA" id="ARBA00022664"/>
    </source>
</evidence>
<evidence type="ECO:0000313" key="10">
    <source>
        <dbReference type="Proteomes" id="UP000187455"/>
    </source>
</evidence>
<accession>A0A1R0H2E4</accession>
<dbReference type="InterPro" id="IPR000504">
    <property type="entry name" value="RRM_dom"/>
</dbReference>
<dbReference type="InterPro" id="IPR012677">
    <property type="entry name" value="Nucleotide-bd_a/b_plait_sf"/>
</dbReference>